<dbReference type="STRING" id="30019.A0A0M3QYB1"/>
<dbReference type="GO" id="GO:0046513">
    <property type="term" value="P:ceramide biosynthetic process"/>
    <property type="evidence" value="ECO:0007669"/>
    <property type="project" value="TreeGrafter"/>
</dbReference>
<dbReference type="PANTHER" id="PTHR12988">
    <property type="entry name" value="SPHINGOMYELIN PHOSPHODIESTERASE 4"/>
    <property type="match status" value="1"/>
</dbReference>
<sequence length="754" mass="86135">MQSHILNVLNLPLMDKLLQLEILFERCTLRQIQELFPLIVHSMFGINGHVLGWGLRTTTMENAPHYFNRLQHFLGVHGIWMQICHKLLNETTKFEIDINLLPRKFIGMLQAGPMFYADLINIDILKHQITTLSLNAFDFYIFHFALYALQPLHTINPIAMQIHNERSKTIYQLLSAEYLENFLPFSPDARIEPVNFSNTIKAPQPLPAQTLQPMRQPKYLKLPSSWRNSNGVVISSSPGSGNTSPQSDSSGGASGRAHVWRSESVLHFFVDIWLRYDIESEHHLPSSEYVRGVRTLVKQVHFFANAARIDHTPLCALRKLSVSMVKGRIYAFLCSLIDRWPLDSSLSVVLELWLSYIQPWRYTLAAVNHHGGINYQPEISRYFDGFIIDNLIVYTHIFMQLLPRFERLDYSVYRNAYMLHRFAKMFAQHDLIGRLQQFERLHSGNTYGFDSPQRQVNTLNRSHNSSYNAQWNPLHSSNIPKLFSEDMHMQIESFLYVISMARNTVLSNIRNLRGEIAERQRSEGYLKNLFKKFMGKSTQDEITLCEASRIPEVLRQSIDAFCRTFNVDMGNLSMLEHDTLPAEPTPPASISGKSFSFFDANGSLDTSKLTPQQMSLNLSNIHPTIDPAMLPIMTNEIKPLVRALHFISESINNKFGTQIAAYYAREDFCGKLTRQLLCPPMTEQWFGKNHGNADLFERQVPARVSLRALGSIPTLLVLGCALCFGQLWCGAPIVGLLALCALFLCYSALLAMLS</sequence>
<evidence type="ECO:0000256" key="1">
    <source>
        <dbReference type="ARBA" id="ARBA00004167"/>
    </source>
</evidence>
<dbReference type="GO" id="GO:0046475">
    <property type="term" value="P:glycerophospholipid catabolic process"/>
    <property type="evidence" value="ECO:0007669"/>
    <property type="project" value="TreeGrafter"/>
</dbReference>
<name>A0A0M3QYB1_DROBS</name>
<keyword evidence="2 6" id="KW-0812">Transmembrane</keyword>
<dbReference type="EMBL" id="CP012526">
    <property type="protein sequence ID" value="ALC47309.1"/>
    <property type="molecule type" value="Genomic_DNA"/>
</dbReference>
<evidence type="ECO:0000256" key="6">
    <source>
        <dbReference type="SAM" id="Phobius"/>
    </source>
</evidence>
<feature type="transmembrane region" description="Helical" evidence="6">
    <location>
        <begin position="733"/>
        <end position="753"/>
    </location>
</feature>
<evidence type="ECO:0000313" key="7">
    <source>
        <dbReference type="EMBL" id="ALC47309.1"/>
    </source>
</evidence>
<dbReference type="InterPro" id="IPR024129">
    <property type="entry name" value="Sphingomy_SMPD4"/>
</dbReference>
<evidence type="ECO:0000256" key="5">
    <source>
        <dbReference type="SAM" id="MobiDB-lite"/>
    </source>
</evidence>
<reference evidence="7 8" key="1">
    <citation type="submission" date="2015-08" db="EMBL/GenBank/DDBJ databases">
        <title>Ancestral chromatin configuration constrains chromatin evolution on differentiating sex chromosomes in Drosophila.</title>
        <authorList>
            <person name="Zhou Q."/>
            <person name="Bachtrog D."/>
        </authorList>
    </citation>
    <scope>NUCLEOTIDE SEQUENCE [LARGE SCALE GENOMIC DNA]</scope>
    <source>
        <tissue evidence="7">Whole larvae</tissue>
    </source>
</reference>
<dbReference type="GO" id="GO:0016020">
    <property type="term" value="C:membrane"/>
    <property type="evidence" value="ECO:0007669"/>
    <property type="project" value="UniProtKB-SubCell"/>
</dbReference>
<feature type="compositionally biased region" description="Polar residues" evidence="5">
    <location>
        <begin position="233"/>
        <end position="251"/>
    </location>
</feature>
<dbReference type="PANTHER" id="PTHR12988:SF6">
    <property type="entry name" value="SPHINGOMYELIN PHOSPHODIESTERASE 4"/>
    <property type="match status" value="1"/>
</dbReference>
<dbReference type="GO" id="GO:0006685">
    <property type="term" value="P:sphingomyelin catabolic process"/>
    <property type="evidence" value="ECO:0007669"/>
    <property type="project" value="TreeGrafter"/>
</dbReference>
<evidence type="ECO:0000313" key="8">
    <source>
        <dbReference type="Proteomes" id="UP000494163"/>
    </source>
</evidence>
<keyword evidence="3 6" id="KW-1133">Transmembrane helix</keyword>
<dbReference type="Pfam" id="PF14724">
    <property type="entry name" value="mit_SMPDase"/>
    <property type="match status" value="2"/>
</dbReference>
<evidence type="ECO:0000256" key="3">
    <source>
        <dbReference type="ARBA" id="ARBA00022989"/>
    </source>
</evidence>
<organism evidence="7 8">
    <name type="scientific">Drosophila busckii</name>
    <name type="common">Fruit fly</name>
    <dbReference type="NCBI Taxonomy" id="30019"/>
    <lineage>
        <taxon>Eukaryota</taxon>
        <taxon>Metazoa</taxon>
        <taxon>Ecdysozoa</taxon>
        <taxon>Arthropoda</taxon>
        <taxon>Hexapoda</taxon>
        <taxon>Insecta</taxon>
        <taxon>Pterygota</taxon>
        <taxon>Neoptera</taxon>
        <taxon>Endopterygota</taxon>
        <taxon>Diptera</taxon>
        <taxon>Brachycera</taxon>
        <taxon>Muscomorpha</taxon>
        <taxon>Ephydroidea</taxon>
        <taxon>Drosophilidae</taxon>
        <taxon>Drosophila</taxon>
    </lineage>
</organism>
<dbReference type="Proteomes" id="UP000494163">
    <property type="component" value="Chromosome 3R"/>
</dbReference>
<dbReference type="OMA" id="SYNAQWN"/>
<feature type="region of interest" description="Disordered" evidence="5">
    <location>
        <begin position="233"/>
        <end position="255"/>
    </location>
</feature>
<evidence type="ECO:0000256" key="4">
    <source>
        <dbReference type="ARBA" id="ARBA00023136"/>
    </source>
</evidence>
<dbReference type="OrthoDB" id="10251508at2759"/>
<keyword evidence="4 6" id="KW-0472">Membrane</keyword>
<dbReference type="AlphaFoldDB" id="A0A0M3QYB1"/>
<protein>
    <submittedName>
        <fullName evidence="7">CG6962</fullName>
    </submittedName>
</protein>
<evidence type="ECO:0000256" key="2">
    <source>
        <dbReference type="ARBA" id="ARBA00022692"/>
    </source>
</evidence>
<keyword evidence="8" id="KW-1185">Reference proteome</keyword>
<proteinExistence type="predicted"/>
<accession>A0A0M3QYB1</accession>
<dbReference type="GO" id="GO:0050290">
    <property type="term" value="F:sphingomyelin phosphodiesterase D activity"/>
    <property type="evidence" value="ECO:0007669"/>
    <property type="project" value="InterPro"/>
</dbReference>
<comment type="subcellular location">
    <subcellularLocation>
        <location evidence="1">Membrane</location>
        <topology evidence="1">Single-pass membrane protein</topology>
    </subcellularLocation>
</comment>
<gene>
    <name evidence="7" type="ORF">Dbus_chr3Rg2059</name>
</gene>